<protein>
    <submittedName>
        <fullName evidence="10">NCS2 family permease</fullName>
    </submittedName>
</protein>
<sequence length="445" mass="46112">MLNRLFKLTDHGTTVSRELQAGLTTFAAMAYILAVNPSILADAGMDRAALVTVTALTAAVATFLMAALTNFPLALAPGMGINAFFTYSICIGAGVPWQQALGMVFVNGFIFLALSVTGVREKIVRAIPYSLKIAITCGIGLFIAFIGLKNGGIIVASPATYVTHGDFTSGPALVCLIGIALTILLVARGVPAAIIIGIVVTSIIGLFIPDGNGGKVTALPESWFAMPSDPSPVFLQLEFGFLSSWSAFQVALPLILTLLLVDMFDNIGTLIGVTKRAGLLDKDGNLPKAGNALVADSIAAILSSLFGTSTVVSYIESASGVEAGGRTGLTAVTVGVLMLLALFLTPIILAIPAAATAPALVVVGIFMLQSVTEIKMDDFRVAAPAMLIILCIPLTFSIAEGIGFGLISAALLALASGKPKTFPTVGYIIAAIFFLQFFEIFPFSG</sequence>
<organism evidence="10 11">
    <name type="scientific">Actomonas aquatica</name>
    <dbReference type="NCBI Taxonomy" id="2866162"/>
    <lineage>
        <taxon>Bacteria</taxon>
        <taxon>Pseudomonadati</taxon>
        <taxon>Verrucomicrobiota</taxon>
        <taxon>Opitutia</taxon>
        <taxon>Opitutales</taxon>
        <taxon>Opitutaceae</taxon>
        <taxon>Actomonas</taxon>
    </lineage>
</organism>
<dbReference type="PIRSF" id="PIRSF005353">
    <property type="entry name" value="PbuG"/>
    <property type="match status" value="1"/>
</dbReference>
<dbReference type="PANTHER" id="PTHR43337:SF1">
    <property type="entry name" value="XANTHINE_URACIL PERMEASE C887.17-RELATED"/>
    <property type="match status" value="1"/>
</dbReference>
<dbReference type="Proteomes" id="UP000738431">
    <property type="component" value="Chromosome"/>
</dbReference>
<dbReference type="PANTHER" id="PTHR43337">
    <property type="entry name" value="XANTHINE/URACIL PERMEASE C887.17-RELATED"/>
    <property type="match status" value="1"/>
</dbReference>
<reference evidence="10 11" key="2">
    <citation type="submission" date="2023-12" db="EMBL/GenBank/DDBJ databases">
        <title>Description of an unclassified Opitutus bacterium of Verrucomicrobiota.</title>
        <authorList>
            <person name="Zhang D.-F."/>
        </authorList>
    </citation>
    <scope>NUCLEOTIDE SEQUENCE [LARGE SCALE GENOMIC DNA]</scope>
    <source>
        <strain evidence="10 11">WL0086</strain>
    </source>
</reference>
<reference evidence="10 11" key="1">
    <citation type="submission" date="2021-08" db="EMBL/GenBank/DDBJ databases">
        <authorList>
            <person name="Zhang D."/>
            <person name="Zhang A."/>
            <person name="Wang L."/>
        </authorList>
    </citation>
    <scope>NUCLEOTIDE SEQUENCE [LARGE SCALE GENOMIC DNA]</scope>
    <source>
        <strain evidence="10 11">WL0086</strain>
    </source>
</reference>
<feature type="transmembrane region" description="Helical" evidence="9">
    <location>
        <begin position="73"/>
        <end position="94"/>
    </location>
</feature>
<dbReference type="InterPro" id="IPR006043">
    <property type="entry name" value="NCS2"/>
</dbReference>
<feature type="transmembrane region" description="Helical" evidence="9">
    <location>
        <begin position="131"/>
        <end position="148"/>
    </location>
</feature>
<evidence type="ECO:0000256" key="3">
    <source>
        <dbReference type="ARBA" id="ARBA00022448"/>
    </source>
</evidence>
<evidence type="ECO:0000256" key="8">
    <source>
        <dbReference type="PIRNR" id="PIRNR005353"/>
    </source>
</evidence>
<evidence type="ECO:0000313" key="11">
    <source>
        <dbReference type="Proteomes" id="UP000738431"/>
    </source>
</evidence>
<evidence type="ECO:0000256" key="7">
    <source>
        <dbReference type="ARBA" id="ARBA00023136"/>
    </source>
</evidence>
<feature type="transmembrane region" description="Helical" evidence="9">
    <location>
        <begin position="192"/>
        <end position="209"/>
    </location>
</feature>
<dbReference type="InterPro" id="IPR045018">
    <property type="entry name" value="Azg-like"/>
</dbReference>
<keyword evidence="3 8" id="KW-0813">Transport</keyword>
<feature type="transmembrane region" description="Helical" evidence="9">
    <location>
        <begin position="47"/>
        <end position="66"/>
    </location>
</feature>
<feature type="transmembrane region" description="Helical" evidence="9">
    <location>
        <begin position="335"/>
        <end position="366"/>
    </location>
</feature>
<feature type="transmembrane region" description="Helical" evidence="9">
    <location>
        <begin position="387"/>
        <end position="413"/>
    </location>
</feature>
<keyword evidence="11" id="KW-1185">Reference proteome</keyword>
<evidence type="ECO:0000313" key="10">
    <source>
        <dbReference type="EMBL" id="WRQ88083.1"/>
    </source>
</evidence>
<feature type="transmembrane region" description="Helical" evidence="9">
    <location>
        <begin position="100"/>
        <end position="119"/>
    </location>
</feature>
<evidence type="ECO:0000256" key="5">
    <source>
        <dbReference type="ARBA" id="ARBA00022692"/>
    </source>
</evidence>
<dbReference type="RefSeq" id="WP_221028883.1">
    <property type="nucleotide sequence ID" value="NZ_CP139781.1"/>
</dbReference>
<feature type="transmembrane region" description="Helical" evidence="9">
    <location>
        <begin position="293"/>
        <end position="315"/>
    </location>
</feature>
<evidence type="ECO:0000256" key="9">
    <source>
        <dbReference type="SAM" id="Phobius"/>
    </source>
</evidence>
<dbReference type="InterPro" id="IPR026033">
    <property type="entry name" value="Azg-like_bact_archaea"/>
</dbReference>
<evidence type="ECO:0000256" key="4">
    <source>
        <dbReference type="ARBA" id="ARBA00022475"/>
    </source>
</evidence>
<keyword evidence="6 8" id="KW-1133">Transmembrane helix</keyword>
<accession>A0ABZ1C9B4</accession>
<feature type="transmembrane region" description="Helical" evidence="9">
    <location>
        <begin position="425"/>
        <end position="443"/>
    </location>
</feature>
<comment type="similarity">
    <text evidence="2 8">Belongs to the nucleobase:cation symporter-2 (NCS2) (TC 2.A.40) family. Azg-like subfamily.</text>
</comment>
<keyword evidence="7 8" id="KW-0472">Membrane</keyword>
<feature type="transmembrane region" description="Helical" evidence="9">
    <location>
        <begin position="250"/>
        <end position="273"/>
    </location>
</feature>
<proteinExistence type="inferred from homology"/>
<feature type="transmembrane region" description="Helical" evidence="9">
    <location>
        <begin position="168"/>
        <end position="187"/>
    </location>
</feature>
<dbReference type="EMBL" id="CP139781">
    <property type="protein sequence ID" value="WRQ88083.1"/>
    <property type="molecule type" value="Genomic_DNA"/>
</dbReference>
<evidence type="ECO:0000256" key="1">
    <source>
        <dbReference type="ARBA" id="ARBA00004651"/>
    </source>
</evidence>
<gene>
    <name evidence="10" type="ORF">K1X11_001605</name>
</gene>
<keyword evidence="5 8" id="KW-0812">Transmembrane</keyword>
<name>A0ABZ1C9B4_9BACT</name>
<evidence type="ECO:0000256" key="2">
    <source>
        <dbReference type="ARBA" id="ARBA00005697"/>
    </source>
</evidence>
<comment type="subcellular location">
    <subcellularLocation>
        <location evidence="1 8">Cell membrane</location>
        <topology evidence="1 8">Multi-pass membrane protein</topology>
    </subcellularLocation>
</comment>
<dbReference type="Pfam" id="PF00860">
    <property type="entry name" value="Xan_ur_permease"/>
    <property type="match status" value="1"/>
</dbReference>
<keyword evidence="4 8" id="KW-1003">Cell membrane</keyword>
<evidence type="ECO:0000256" key="6">
    <source>
        <dbReference type="ARBA" id="ARBA00022989"/>
    </source>
</evidence>
<feature type="transmembrane region" description="Helical" evidence="9">
    <location>
        <begin position="21"/>
        <end position="41"/>
    </location>
</feature>